<evidence type="ECO:0000313" key="4">
    <source>
        <dbReference type="Proteomes" id="UP001302812"/>
    </source>
</evidence>
<dbReference type="RefSeq" id="XP_064671953.1">
    <property type="nucleotide sequence ID" value="XM_064813550.1"/>
</dbReference>
<reference evidence="3" key="2">
    <citation type="submission" date="2023-05" db="EMBL/GenBank/DDBJ databases">
        <authorList>
            <consortium name="Lawrence Berkeley National Laboratory"/>
            <person name="Steindorff A."/>
            <person name="Hensen N."/>
            <person name="Bonometti L."/>
            <person name="Westerberg I."/>
            <person name="Brannstrom I.O."/>
            <person name="Guillou S."/>
            <person name="Cros-Aarteil S."/>
            <person name="Calhoun S."/>
            <person name="Haridas S."/>
            <person name="Kuo A."/>
            <person name="Mondo S."/>
            <person name="Pangilinan J."/>
            <person name="Riley R."/>
            <person name="Labutti K."/>
            <person name="Andreopoulos B."/>
            <person name="Lipzen A."/>
            <person name="Chen C."/>
            <person name="Yanf M."/>
            <person name="Daum C."/>
            <person name="Ng V."/>
            <person name="Clum A."/>
            <person name="Ohm R."/>
            <person name="Martin F."/>
            <person name="Silar P."/>
            <person name="Natvig D."/>
            <person name="Lalanne C."/>
            <person name="Gautier V."/>
            <person name="Ament-Velasquez S.L."/>
            <person name="Kruys A."/>
            <person name="Hutchinson M.I."/>
            <person name="Powell A.J."/>
            <person name="Barry K."/>
            <person name="Miller A.N."/>
            <person name="Grigoriev I.V."/>
            <person name="Debuchy R."/>
            <person name="Gladieux P."/>
            <person name="Thoren M.H."/>
            <person name="Johannesson H."/>
        </authorList>
    </citation>
    <scope>NUCLEOTIDE SEQUENCE</scope>
    <source>
        <strain evidence="3">CBS 508.74</strain>
    </source>
</reference>
<accession>A0AAN6YUV5</accession>
<dbReference type="Gene3D" id="2.60.120.200">
    <property type="match status" value="1"/>
</dbReference>
<name>A0AAN6YUV5_9PEZI</name>
<dbReference type="EMBL" id="MU853337">
    <property type="protein sequence ID" value="KAK4114383.1"/>
    <property type="molecule type" value="Genomic_DNA"/>
</dbReference>
<keyword evidence="1" id="KW-0732">Signal</keyword>
<dbReference type="Proteomes" id="UP001302812">
    <property type="component" value="Unassembled WGS sequence"/>
</dbReference>
<sequence>MKPLTTHLAASLLLVAAHGFLPYHPALAKHIMIPATSFTSQSAFATDWNHNYPWGTDHNGAARMTPSQVRLDPSSGTLTLTARRVSGEKPASHGGKQIPIRYLSGAVHAKEHFNVSRGGGYDFSAEFKATTTRGTWPAFWLTGVKGWPPEIDMAEWKGSGKISFNTFNTSSQVRARDVEYPNPGEFHAIRCEVRDAGNGRDVSVRFFMDGRLVETQYGRGFVGQAMYLSGTWKFGVIIHDGGQALLGDSSLGGSSPNLRLPCLRPEFCFLGSGHGSPGLL</sequence>
<dbReference type="SUPFAM" id="SSF49899">
    <property type="entry name" value="Concanavalin A-like lectins/glucanases"/>
    <property type="match status" value="1"/>
</dbReference>
<dbReference type="GO" id="GO:0004553">
    <property type="term" value="F:hydrolase activity, hydrolyzing O-glycosyl compounds"/>
    <property type="evidence" value="ECO:0007669"/>
    <property type="project" value="InterPro"/>
</dbReference>
<feature type="signal peptide" evidence="1">
    <location>
        <begin position="1"/>
        <end position="28"/>
    </location>
</feature>
<gene>
    <name evidence="3" type="ORF">N656DRAFT_767357</name>
</gene>
<evidence type="ECO:0000259" key="2">
    <source>
        <dbReference type="PROSITE" id="PS51762"/>
    </source>
</evidence>
<dbReference type="GeneID" id="89937675"/>
<keyword evidence="4" id="KW-1185">Reference proteome</keyword>
<dbReference type="InterPro" id="IPR000757">
    <property type="entry name" value="Beta-glucanase-like"/>
</dbReference>
<protein>
    <submittedName>
        <fullName evidence="3">Glycoside hydrolase family 16 protein</fullName>
    </submittedName>
</protein>
<dbReference type="PROSITE" id="PS51762">
    <property type="entry name" value="GH16_2"/>
    <property type="match status" value="1"/>
</dbReference>
<comment type="caution">
    <text evidence="3">The sequence shown here is derived from an EMBL/GenBank/DDBJ whole genome shotgun (WGS) entry which is preliminary data.</text>
</comment>
<evidence type="ECO:0000313" key="3">
    <source>
        <dbReference type="EMBL" id="KAK4114383.1"/>
    </source>
</evidence>
<evidence type="ECO:0000256" key="1">
    <source>
        <dbReference type="SAM" id="SignalP"/>
    </source>
</evidence>
<dbReference type="InterPro" id="IPR013320">
    <property type="entry name" value="ConA-like_dom_sf"/>
</dbReference>
<feature type="domain" description="GH16" evidence="2">
    <location>
        <begin position="26"/>
        <end position="258"/>
    </location>
</feature>
<feature type="chain" id="PRO_5042923711" evidence="1">
    <location>
        <begin position="29"/>
        <end position="280"/>
    </location>
</feature>
<organism evidence="3 4">
    <name type="scientific">Canariomyces notabilis</name>
    <dbReference type="NCBI Taxonomy" id="2074819"/>
    <lineage>
        <taxon>Eukaryota</taxon>
        <taxon>Fungi</taxon>
        <taxon>Dikarya</taxon>
        <taxon>Ascomycota</taxon>
        <taxon>Pezizomycotina</taxon>
        <taxon>Sordariomycetes</taxon>
        <taxon>Sordariomycetidae</taxon>
        <taxon>Sordariales</taxon>
        <taxon>Chaetomiaceae</taxon>
        <taxon>Canariomyces</taxon>
    </lineage>
</organism>
<reference evidence="3" key="1">
    <citation type="journal article" date="2023" name="Mol. Phylogenet. Evol.">
        <title>Genome-scale phylogeny and comparative genomics of the fungal order Sordariales.</title>
        <authorList>
            <person name="Hensen N."/>
            <person name="Bonometti L."/>
            <person name="Westerberg I."/>
            <person name="Brannstrom I.O."/>
            <person name="Guillou S."/>
            <person name="Cros-Aarteil S."/>
            <person name="Calhoun S."/>
            <person name="Haridas S."/>
            <person name="Kuo A."/>
            <person name="Mondo S."/>
            <person name="Pangilinan J."/>
            <person name="Riley R."/>
            <person name="LaButti K."/>
            <person name="Andreopoulos B."/>
            <person name="Lipzen A."/>
            <person name="Chen C."/>
            <person name="Yan M."/>
            <person name="Daum C."/>
            <person name="Ng V."/>
            <person name="Clum A."/>
            <person name="Steindorff A."/>
            <person name="Ohm R.A."/>
            <person name="Martin F."/>
            <person name="Silar P."/>
            <person name="Natvig D.O."/>
            <person name="Lalanne C."/>
            <person name="Gautier V."/>
            <person name="Ament-Velasquez S.L."/>
            <person name="Kruys A."/>
            <person name="Hutchinson M.I."/>
            <person name="Powell A.J."/>
            <person name="Barry K."/>
            <person name="Miller A.N."/>
            <person name="Grigoriev I.V."/>
            <person name="Debuchy R."/>
            <person name="Gladieux P."/>
            <person name="Hiltunen Thoren M."/>
            <person name="Johannesson H."/>
        </authorList>
    </citation>
    <scope>NUCLEOTIDE SEQUENCE</scope>
    <source>
        <strain evidence="3">CBS 508.74</strain>
    </source>
</reference>
<dbReference type="AlphaFoldDB" id="A0AAN6YUV5"/>
<keyword evidence="3" id="KW-0378">Hydrolase</keyword>
<proteinExistence type="predicted"/>
<dbReference type="GO" id="GO:0005975">
    <property type="term" value="P:carbohydrate metabolic process"/>
    <property type="evidence" value="ECO:0007669"/>
    <property type="project" value="InterPro"/>
</dbReference>
<dbReference type="Pfam" id="PF00722">
    <property type="entry name" value="Glyco_hydro_16"/>
    <property type="match status" value="1"/>
</dbReference>